<protein>
    <submittedName>
        <fullName evidence="3">Flagellar protein FlgJ, putative</fullName>
    </submittedName>
</protein>
<dbReference type="OrthoDB" id="7690273at2"/>
<organism evidence="3 4">
    <name type="scientific">Roseicyclus elongatus DSM 19469</name>
    <dbReference type="NCBI Taxonomy" id="1294273"/>
    <lineage>
        <taxon>Bacteria</taxon>
        <taxon>Pseudomonadati</taxon>
        <taxon>Pseudomonadota</taxon>
        <taxon>Alphaproteobacteria</taxon>
        <taxon>Rhodobacterales</taxon>
        <taxon>Roseobacteraceae</taxon>
        <taxon>Roseicyclus</taxon>
    </lineage>
</organism>
<reference evidence="3 4" key="1">
    <citation type="submission" date="2013-03" db="EMBL/GenBank/DDBJ databases">
        <authorList>
            <person name="Fiebig A."/>
            <person name="Goeker M."/>
            <person name="Klenk H.-P.P."/>
        </authorList>
    </citation>
    <scope>NUCLEOTIDE SEQUENCE [LARGE SCALE GENOMIC DNA]</scope>
    <source>
        <strain evidence="4">DSM 19469</strain>
    </source>
</reference>
<dbReference type="STRING" id="1294273.roselon_01309"/>
<accession>W8S0L8</accession>
<name>W8S0L8_9RHOB</name>
<dbReference type="EMBL" id="CP004372">
    <property type="protein sequence ID" value="AHM03697.1"/>
    <property type="molecule type" value="Genomic_DNA"/>
</dbReference>
<gene>
    <name evidence="3" type="ORF">roselon_01309</name>
</gene>
<dbReference type="PATRIC" id="fig|1294273.3.peg.1286"/>
<dbReference type="HOGENOM" id="CLU_155700_3_0_5"/>
<dbReference type="AlphaFoldDB" id="W8S0L8"/>
<dbReference type="Proteomes" id="UP000019593">
    <property type="component" value="Chromosome"/>
</dbReference>
<sequence length="102" mass="10414">MTVLTDATALSAPPPRAAGDHRHAALREAAQELEAAFLAEMLKHAGMGATRGSFGGGAGEDQFSSLLRAEQARAIAERGGLGLAESLFQALVARSEDGQGAP</sequence>
<keyword evidence="3" id="KW-0969">Cilium</keyword>
<dbReference type="eggNOG" id="COG3951">
    <property type="taxonomic scope" value="Bacteria"/>
</dbReference>
<dbReference type="RefSeq" id="WP_025311547.1">
    <property type="nucleotide sequence ID" value="NZ_CP004372.1"/>
</dbReference>
<evidence type="ECO:0000313" key="4">
    <source>
        <dbReference type="Proteomes" id="UP000019593"/>
    </source>
</evidence>
<dbReference type="KEGG" id="red:roselon_01309"/>
<dbReference type="InterPro" id="IPR019301">
    <property type="entry name" value="Flagellar_prot_FlgJ_N"/>
</dbReference>
<keyword evidence="4" id="KW-1185">Reference proteome</keyword>
<proteinExistence type="predicted"/>
<evidence type="ECO:0000259" key="2">
    <source>
        <dbReference type="Pfam" id="PF10135"/>
    </source>
</evidence>
<dbReference type="Pfam" id="PF10135">
    <property type="entry name" value="Rod-binding"/>
    <property type="match status" value="1"/>
</dbReference>
<keyword evidence="3" id="KW-0282">Flagellum</keyword>
<keyword evidence="3" id="KW-0966">Cell projection</keyword>
<evidence type="ECO:0000256" key="1">
    <source>
        <dbReference type="SAM" id="MobiDB-lite"/>
    </source>
</evidence>
<evidence type="ECO:0000313" key="3">
    <source>
        <dbReference type="EMBL" id="AHM03697.1"/>
    </source>
</evidence>
<feature type="domain" description="Flagellar protein FlgJ N-terminal" evidence="2">
    <location>
        <begin position="50"/>
        <end position="89"/>
    </location>
</feature>
<feature type="region of interest" description="Disordered" evidence="1">
    <location>
        <begin position="1"/>
        <end position="22"/>
    </location>
</feature>